<evidence type="ECO:0000313" key="3">
    <source>
        <dbReference type="EMBL" id="CBZ49545.1"/>
    </source>
</evidence>
<dbReference type="GeneID" id="13445746"/>
<sequence>MGGVCSKSTADSSKGRNSESKATEAERAVAVAEGLQTAQKIEAVTGAPAAVTEDGDVIVAVDEEDKKSIKGEKTNIVDEAAAAVVSRSPEPAAVIRKEEVVTEEGKNGDTRVHVSVVEAVISSDLADLPEQVEHVSPRDLELLRQAREQVKATGGPVITDVTNSDGQNRREYKPRASAYGYLLYVPDKGGSLILLWLKQELSPEEEEKAGKILVSFVPALHKSVPRMKYEQKGGKTELLTGIEDKWSVWKANEKQKYYAAWATVLKTCDEYEATLCVRNWTEDMPPQVFLSLLHVGPVGNKVATLPRDRPVDLSVFSHVAVVPADKSKEFKEGHDLSEKKFQDLIAAAGGAHQRLVPRGNAAKLGQNDVVAWFKEDGIDISDNKQGLILDGKK</sequence>
<proteinExistence type="predicted"/>
<feature type="region of interest" description="Disordered" evidence="1">
    <location>
        <begin position="1"/>
        <end position="26"/>
    </location>
</feature>
<dbReference type="VEuPathDB" id="ToxoDB:NCLIV_000430"/>
<feature type="domain" description="Immune mapped protein 2 N-terminal" evidence="2">
    <location>
        <begin position="178"/>
        <end position="276"/>
    </location>
</feature>
<evidence type="ECO:0000259" key="2">
    <source>
        <dbReference type="Pfam" id="PF18590"/>
    </source>
</evidence>
<dbReference type="EMBL" id="LN714474">
    <property type="protein sequence ID" value="CEL64124.1"/>
    <property type="molecule type" value="Genomic_DNA"/>
</dbReference>
<dbReference type="EMBL" id="FR823380">
    <property type="protein sequence ID" value="CBZ49545.1"/>
    <property type="molecule type" value="Genomic_DNA"/>
</dbReference>
<evidence type="ECO:0000313" key="5">
    <source>
        <dbReference type="Proteomes" id="UP000007494"/>
    </source>
</evidence>
<accession>F0V754</accession>
<protein>
    <recommendedName>
        <fullName evidence="2">Immune mapped protein 2 N-terminal domain-containing protein</fullName>
    </recommendedName>
</protein>
<organism evidence="3 5">
    <name type="scientific">Neospora caninum (strain Liverpool)</name>
    <dbReference type="NCBI Taxonomy" id="572307"/>
    <lineage>
        <taxon>Eukaryota</taxon>
        <taxon>Sar</taxon>
        <taxon>Alveolata</taxon>
        <taxon>Apicomplexa</taxon>
        <taxon>Conoidasida</taxon>
        <taxon>Coccidia</taxon>
        <taxon>Eucoccidiorida</taxon>
        <taxon>Eimeriorina</taxon>
        <taxon>Sarcocystidae</taxon>
        <taxon>Neospora</taxon>
    </lineage>
</organism>
<reference evidence="3" key="2">
    <citation type="submission" date="2011-03" db="EMBL/GenBank/DDBJ databases">
        <title>Comparative genomics and transcriptomics of Neospora caninum and Toxoplasma gondii.</title>
        <authorList>
            <person name="Reid A.J."/>
            <person name="Sohal A."/>
            <person name="Harris D."/>
            <person name="Quail M."/>
            <person name="Sanders M."/>
            <person name="Berriman M."/>
            <person name="Wastling J.M."/>
            <person name="Pain A."/>
        </authorList>
    </citation>
    <scope>NUCLEOTIDE SEQUENCE</scope>
    <source>
        <strain evidence="3">Liverpool</strain>
    </source>
</reference>
<feature type="compositionally biased region" description="Polar residues" evidence="1">
    <location>
        <begin position="1"/>
        <end position="12"/>
    </location>
</feature>
<dbReference type="AlphaFoldDB" id="F0V754"/>
<dbReference type="RefSeq" id="XP_003879580.1">
    <property type="nucleotide sequence ID" value="XM_003879531.1"/>
</dbReference>
<evidence type="ECO:0000313" key="4">
    <source>
        <dbReference type="EMBL" id="CEL64124.1"/>
    </source>
</evidence>
<dbReference type="Proteomes" id="UP000007494">
    <property type="component" value="Chromosome Ia"/>
</dbReference>
<dbReference type="OrthoDB" id="329970at2759"/>
<reference evidence="3" key="1">
    <citation type="submission" date="2011-02" db="EMBL/GenBank/DDBJ databases">
        <authorList>
            <person name="Aslett M."/>
        </authorList>
    </citation>
    <scope>NUCLEOTIDE SEQUENCE</scope>
    <source>
        <strain evidence="3">Liverpool</strain>
    </source>
</reference>
<dbReference type="eggNOG" id="ENOG502QZAI">
    <property type="taxonomic scope" value="Eukaryota"/>
</dbReference>
<dbReference type="InParanoid" id="F0V754"/>
<reference evidence="4" key="4">
    <citation type="journal article" date="2015" name="PLoS ONE">
        <title>Comprehensive Evaluation of Toxoplasma gondii VEG and Neospora caninum LIV Genomes with Tachyzoite Stage Transcriptome and Proteome Defines Novel Transcript Features.</title>
        <authorList>
            <person name="Ramaprasad A."/>
            <person name="Mourier T."/>
            <person name="Naeem R."/>
            <person name="Malas T.B."/>
            <person name="Moussa E."/>
            <person name="Panigrahi A."/>
            <person name="Vermont S.J."/>
            <person name="Otto T.D."/>
            <person name="Wastling J."/>
            <person name="Pain A."/>
        </authorList>
    </citation>
    <scope>NUCLEOTIDE SEQUENCE</scope>
    <source>
        <strain evidence="4">Liverpool</strain>
    </source>
</reference>
<reference evidence="5" key="3">
    <citation type="journal article" date="2012" name="PLoS Pathog.">
        <title>Comparative genomics of the apicomplexan parasites Toxoplasma gondii and Neospora caninum: Coccidia differing in host range and transmission strategy.</title>
        <authorList>
            <person name="Reid A.J."/>
            <person name="Vermont S.J."/>
            <person name="Cotton J.A."/>
            <person name="Harris D."/>
            <person name="Hill-Cawthorne G.A."/>
            <person name="Konen-Waisman S."/>
            <person name="Latham S.M."/>
            <person name="Mourier T."/>
            <person name="Norton R."/>
            <person name="Quail M.A."/>
            <person name="Sanders M."/>
            <person name="Shanmugam D."/>
            <person name="Sohal A."/>
            <person name="Wasmuth J.D."/>
            <person name="Brunk B."/>
            <person name="Grigg M.E."/>
            <person name="Howard J.C."/>
            <person name="Parkinson J."/>
            <person name="Roos D.S."/>
            <person name="Trees A.J."/>
            <person name="Berriman M."/>
            <person name="Pain A."/>
            <person name="Wastling J.M."/>
        </authorList>
    </citation>
    <scope>NUCLEOTIDE SEQUENCE [LARGE SCALE GENOMIC DNA]</scope>
    <source>
        <strain evidence="5">Liverpool</strain>
    </source>
</reference>
<feature type="compositionally biased region" description="Basic and acidic residues" evidence="1">
    <location>
        <begin position="13"/>
        <end position="26"/>
    </location>
</feature>
<name>F0V754_NEOCL</name>
<evidence type="ECO:0000256" key="1">
    <source>
        <dbReference type="SAM" id="MobiDB-lite"/>
    </source>
</evidence>
<dbReference type="Pfam" id="PF18590">
    <property type="entry name" value="IMP2_N"/>
    <property type="match status" value="1"/>
</dbReference>
<dbReference type="InterPro" id="IPR040955">
    <property type="entry name" value="IMP2_N"/>
</dbReference>
<keyword evidence="5" id="KW-1185">Reference proteome</keyword>
<dbReference type="OMA" id="QEMKYKW"/>
<gene>
    <name evidence="4" type="ORF">BN1204_000430</name>
    <name evidence="3" type="ORF">NCLIV_000430</name>
</gene>
<dbReference type="SMR" id="F0V754"/>